<dbReference type="PANTHER" id="PTHR30413:SF10">
    <property type="entry name" value="CAPSULE POLYSACCHARIDE EXPORT INNER-MEMBRANE PROTEIN CTRC"/>
    <property type="match status" value="1"/>
</dbReference>
<evidence type="ECO:0000313" key="11">
    <source>
        <dbReference type="EMBL" id="PHP65659.1"/>
    </source>
</evidence>
<comment type="caution">
    <text evidence="11">The sequence shown here is derived from an EMBL/GenBank/DDBJ whole genome shotgun (WGS) entry which is preliminary data.</text>
</comment>
<dbReference type="InterPro" id="IPR047817">
    <property type="entry name" value="ABC2_TM_bact-type"/>
</dbReference>
<keyword evidence="8 9" id="KW-0472">Membrane</keyword>
<keyword evidence="5 9" id="KW-0812">Transmembrane</keyword>
<dbReference type="InterPro" id="IPR013525">
    <property type="entry name" value="ABC2_TM"/>
</dbReference>
<keyword evidence="3 9" id="KW-0813">Transport</keyword>
<organism evidence="11 12">
    <name type="scientific">Zhengella mangrovi</name>
    <dbReference type="NCBI Taxonomy" id="1982044"/>
    <lineage>
        <taxon>Bacteria</taxon>
        <taxon>Pseudomonadati</taxon>
        <taxon>Pseudomonadota</taxon>
        <taxon>Alphaproteobacteria</taxon>
        <taxon>Hyphomicrobiales</taxon>
        <taxon>Notoacmeibacteraceae</taxon>
        <taxon>Zhengella</taxon>
    </lineage>
</organism>
<dbReference type="GO" id="GO:0005886">
    <property type="term" value="C:plasma membrane"/>
    <property type="evidence" value="ECO:0007669"/>
    <property type="project" value="UniProtKB-SubCell"/>
</dbReference>
<feature type="transmembrane region" description="Helical" evidence="9">
    <location>
        <begin position="188"/>
        <end position="208"/>
    </location>
</feature>
<gene>
    <name evidence="11" type="ORF">CSC94_17580</name>
</gene>
<evidence type="ECO:0000256" key="5">
    <source>
        <dbReference type="ARBA" id="ARBA00022692"/>
    </source>
</evidence>
<dbReference type="OrthoDB" id="9786910at2"/>
<evidence type="ECO:0000256" key="2">
    <source>
        <dbReference type="ARBA" id="ARBA00007783"/>
    </source>
</evidence>
<keyword evidence="7" id="KW-0625">Polysaccharide transport</keyword>
<evidence type="ECO:0000313" key="12">
    <source>
        <dbReference type="Proteomes" id="UP000221168"/>
    </source>
</evidence>
<dbReference type="AlphaFoldDB" id="A0A2G1QJJ8"/>
<dbReference type="GO" id="GO:0015920">
    <property type="term" value="P:lipopolysaccharide transport"/>
    <property type="evidence" value="ECO:0007669"/>
    <property type="project" value="TreeGrafter"/>
</dbReference>
<feature type="transmembrane region" description="Helical" evidence="9">
    <location>
        <begin position="68"/>
        <end position="89"/>
    </location>
</feature>
<sequence>MIWTYRDGYGREARLRRKVVLGHAQVAGRGLRHFVAVWIKPLHSLFSNRQLYWELLVRDILTNVRGSMLGLAWVLITPLVLVAIYTFVFGVVLKSTWIGQTESPLEVPLIYFLGLVTFSFFFEIITRSPEFIRSNKTYVTKIVFPVDILAWVVVGTSAMKLLASIALLAVFMVLVMGHLPAGLLLLPVIYLPLLFLCTGLAWILNAIGTYVRDLYQFLLAVAPVFMFVSPIFYSIEQVPSSARAVFWFNPLTFVLENARAVLFFDGRIDWTGYLTFWAGALLVFFAGYAFFQKARRGFADVI</sequence>
<accession>A0A2G1QJJ8</accession>
<dbReference type="GO" id="GO:0015774">
    <property type="term" value="P:polysaccharide transport"/>
    <property type="evidence" value="ECO:0007669"/>
    <property type="project" value="UniProtKB-KW"/>
</dbReference>
<proteinExistence type="inferred from homology"/>
<evidence type="ECO:0000256" key="4">
    <source>
        <dbReference type="ARBA" id="ARBA00022475"/>
    </source>
</evidence>
<name>A0A2G1QJJ8_9HYPH</name>
<comment type="similarity">
    <text evidence="2 9">Belongs to the ABC-2 integral membrane protein family.</text>
</comment>
<feature type="transmembrane region" description="Helical" evidence="9">
    <location>
        <begin position="109"/>
        <end position="126"/>
    </location>
</feature>
<dbReference type="Pfam" id="PF01061">
    <property type="entry name" value="ABC2_membrane"/>
    <property type="match status" value="1"/>
</dbReference>
<evidence type="ECO:0000256" key="7">
    <source>
        <dbReference type="ARBA" id="ARBA00023047"/>
    </source>
</evidence>
<dbReference type="EMBL" id="PDVP01000013">
    <property type="protein sequence ID" value="PHP65659.1"/>
    <property type="molecule type" value="Genomic_DNA"/>
</dbReference>
<keyword evidence="4 9" id="KW-1003">Cell membrane</keyword>
<evidence type="ECO:0000256" key="6">
    <source>
        <dbReference type="ARBA" id="ARBA00022989"/>
    </source>
</evidence>
<evidence type="ECO:0000259" key="10">
    <source>
        <dbReference type="PROSITE" id="PS51012"/>
    </source>
</evidence>
<keyword evidence="12" id="KW-1185">Reference proteome</keyword>
<feature type="transmembrane region" description="Helical" evidence="9">
    <location>
        <begin position="270"/>
        <end position="291"/>
    </location>
</feature>
<protein>
    <recommendedName>
        <fullName evidence="9">Transport permease protein</fullName>
    </recommendedName>
</protein>
<keyword evidence="7" id="KW-0762">Sugar transport</keyword>
<evidence type="ECO:0000256" key="3">
    <source>
        <dbReference type="ARBA" id="ARBA00022448"/>
    </source>
</evidence>
<comment type="subcellular location">
    <subcellularLocation>
        <location evidence="9">Cell inner membrane</location>
        <topology evidence="9">Multi-pass membrane protein</topology>
    </subcellularLocation>
    <subcellularLocation>
        <location evidence="1">Cell membrane</location>
        <topology evidence="1">Multi-pass membrane protein</topology>
    </subcellularLocation>
</comment>
<keyword evidence="6 9" id="KW-1133">Transmembrane helix</keyword>
<feature type="transmembrane region" description="Helical" evidence="9">
    <location>
        <begin position="161"/>
        <end position="181"/>
    </location>
</feature>
<dbReference type="Proteomes" id="UP000221168">
    <property type="component" value="Unassembled WGS sequence"/>
</dbReference>
<feature type="transmembrane region" description="Helical" evidence="9">
    <location>
        <begin position="214"/>
        <end position="233"/>
    </location>
</feature>
<dbReference type="GO" id="GO:0140359">
    <property type="term" value="F:ABC-type transporter activity"/>
    <property type="evidence" value="ECO:0007669"/>
    <property type="project" value="InterPro"/>
</dbReference>
<evidence type="ECO:0000256" key="8">
    <source>
        <dbReference type="ARBA" id="ARBA00023136"/>
    </source>
</evidence>
<dbReference type="PROSITE" id="PS51012">
    <property type="entry name" value="ABC_TM2"/>
    <property type="match status" value="1"/>
</dbReference>
<evidence type="ECO:0000256" key="9">
    <source>
        <dbReference type="RuleBase" id="RU361157"/>
    </source>
</evidence>
<feature type="domain" description="ABC transmembrane type-2" evidence="10">
    <location>
        <begin position="69"/>
        <end position="294"/>
    </location>
</feature>
<reference evidence="11 12" key="1">
    <citation type="submission" date="2017-10" db="EMBL/GenBank/DDBJ databases">
        <title>Sedimentibacterium mangrovi gen. nov., sp. nov., a novel member of family Phyllobacteriacea isolated from mangrove sediment.</title>
        <authorList>
            <person name="Liao H."/>
            <person name="Tian Y."/>
        </authorList>
    </citation>
    <scope>NUCLEOTIDE SEQUENCE [LARGE SCALE GENOMIC DNA]</scope>
    <source>
        <strain evidence="11 12">X9-2-2</strain>
    </source>
</reference>
<evidence type="ECO:0000256" key="1">
    <source>
        <dbReference type="ARBA" id="ARBA00004651"/>
    </source>
</evidence>
<dbReference type="PANTHER" id="PTHR30413">
    <property type="entry name" value="INNER MEMBRANE TRANSPORT PERMEASE"/>
    <property type="match status" value="1"/>
</dbReference>